<dbReference type="EMBL" id="CCMZ01000047">
    <property type="protein sequence ID" value="CDX25159.1"/>
    <property type="molecule type" value="Genomic_DNA"/>
</dbReference>
<dbReference type="Proteomes" id="UP000045285">
    <property type="component" value="Unassembled WGS sequence"/>
</dbReference>
<dbReference type="AlphaFoldDB" id="A0A090G276"/>
<keyword evidence="1" id="KW-0472">Membrane</keyword>
<reference evidence="3" key="1">
    <citation type="submission" date="2014-08" db="EMBL/GenBank/DDBJ databases">
        <authorList>
            <person name="Moulin L."/>
        </authorList>
    </citation>
    <scope>NUCLEOTIDE SEQUENCE [LARGE SCALE GENOMIC DNA]</scope>
</reference>
<gene>
    <name evidence="2" type="ORF">MPL3356_510001</name>
</gene>
<feature type="transmembrane region" description="Helical" evidence="1">
    <location>
        <begin position="20"/>
        <end position="38"/>
    </location>
</feature>
<keyword evidence="1" id="KW-1133">Transmembrane helix</keyword>
<evidence type="ECO:0000256" key="1">
    <source>
        <dbReference type="SAM" id="Phobius"/>
    </source>
</evidence>
<keyword evidence="3" id="KW-1185">Reference proteome</keyword>
<organism evidence="2 3">
    <name type="scientific">Mesorhizobium plurifarium</name>
    <dbReference type="NCBI Taxonomy" id="69974"/>
    <lineage>
        <taxon>Bacteria</taxon>
        <taxon>Pseudomonadati</taxon>
        <taxon>Pseudomonadota</taxon>
        <taxon>Alphaproteobacteria</taxon>
        <taxon>Hyphomicrobiales</taxon>
        <taxon>Phyllobacteriaceae</taxon>
        <taxon>Mesorhizobium</taxon>
    </lineage>
</organism>
<proteinExistence type="predicted"/>
<protein>
    <submittedName>
        <fullName evidence="2">Uncharacterized protein</fullName>
    </submittedName>
</protein>
<evidence type="ECO:0000313" key="3">
    <source>
        <dbReference type="Proteomes" id="UP000045285"/>
    </source>
</evidence>
<evidence type="ECO:0000313" key="2">
    <source>
        <dbReference type="EMBL" id="CDX25159.1"/>
    </source>
</evidence>
<name>A0A090G276_MESPL</name>
<keyword evidence="1" id="KW-0812">Transmembrane</keyword>
<accession>A0A090G276</accession>
<sequence length="81" mass="8870">MTPASIRLCIRFFKSARSKLWLGLMTLGAMRIGRFFVFQRHHEAVFYGCNAGGYAARGILSLIRAVVGVSTDGTRAAYAGQ</sequence>